<protein>
    <submittedName>
        <fullName evidence="1">Uncharacterized protein</fullName>
    </submittedName>
</protein>
<name>J3LQ89_ORYBR</name>
<dbReference type="Gramene" id="OB03G32150.1">
    <property type="protein sequence ID" value="OB03G32150.1"/>
    <property type="gene ID" value="OB03G32150"/>
</dbReference>
<dbReference type="HOGENOM" id="CLU_184752_0_0_1"/>
<evidence type="ECO:0000313" key="1">
    <source>
        <dbReference type="EnsemblPlants" id="OB03G32150.1"/>
    </source>
</evidence>
<dbReference type="AlphaFoldDB" id="J3LQ89"/>
<dbReference type="EnsemblPlants" id="OB03G32150.1">
    <property type="protein sequence ID" value="OB03G32150.1"/>
    <property type="gene ID" value="OB03G32150"/>
</dbReference>
<dbReference type="Proteomes" id="UP000006038">
    <property type="component" value="Chromosome 3"/>
</dbReference>
<sequence>MFKHGMNISYWEEHGTTISVDVDFSALVNRAVGLGLDRLLVLDVSAIHQLKFLCFKLPMATFLIFFLCKNCISISERLSVSLCKPLYPFQVFLRE</sequence>
<accession>J3LQ89</accession>
<keyword evidence="2" id="KW-1185">Reference proteome</keyword>
<reference evidence="1" key="1">
    <citation type="journal article" date="2013" name="Nat. Commun.">
        <title>Whole-genome sequencing of Oryza brachyantha reveals mechanisms underlying Oryza genome evolution.</title>
        <authorList>
            <person name="Chen J."/>
            <person name="Huang Q."/>
            <person name="Gao D."/>
            <person name="Wang J."/>
            <person name="Lang Y."/>
            <person name="Liu T."/>
            <person name="Li B."/>
            <person name="Bai Z."/>
            <person name="Luis Goicoechea J."/>
            <person name="Liang C."/>
            <person name="Chen C."/>
            <person name="Zhang W."/>
            <person name="Sun S."/>
            <person name="Liao Y."/>
            <person name="Zhang X."/>
            <person name="Yang L."/>
            <person name="Song C."/>
            <person name="Wang M."/>
            <person name="Shi J."/>
            <person name="Liu G."/>
            <person name="Liu J."/>
            <person name="Zhou H."/>
            <person name="Zhou W."/>
            <person name="Yu Q."/>
            <person name="An N."/>
            <person name="Chen Y."/>
            <person name="Cai Q."/>
            <person name="Wang B."/>
            <person name="Liu B."/>
            <person name="Min J."/>
            <person name="Huang Y."/>
            <person name="Wu H."/>
            <person name="Li Z."/>
            <person name="Zhang Y."/>
            <person name="Yin Y."/>
            <person name="Song W."/>
            <person name="Jiang J."/>
            <person name="Jackson S.A."/>
            <person name="Wing R.A."/>
            <person name="Wang J."/>
            <person name="Chen M."/>
        </authorList>
    </citation>
    <scope>NUCLEOTIDE SEQUENCE [LARGE SCALE GENOMIC DNA]</scope>
    <source>
        <strain evidence="1">cv. IRGC 101232</strain>
    </source>
</reference>
<reference evidence="1" key="2">
    <citation type="submission" date="2013-04" db="UniProtKB">
        <authorList>
            <consortium name="EnsemblPlants"/>
        </authorList>
    </citation>
    <scope>IDENTIFICATION</scope>
</reference>
<organism evidence="1">
    <name type="scientific">Oryza brachyantha</name>
    <name type="common">malo sina</name>
    <dbReference type="NCBI Taxonomy" id="4533"/>
    <lineage>
        <taxon>Eukaryota</taxon>
        <taxon>Viridiplantae</taxon>
        <taxon>Streptophyta</taxon>
        <taxon>Embryophyta</taxon>
        <taxon>Tracheophyta</taxon>
        <taxon>Spermatophyta</taxon>
        <taxon>Magnoliopsida</taxon>
        <taxon>Liliopsida</taxon>
        <taxon>Poales</taxon>
        <taxon>Poaceae</taxon>
        <taxon>BOP clade</taxon>
        <taxon>Oryzoideae</taxon>
        <taxon>Oryzeae</taxon>
        <taxon>Oryzinae</taxon>
        <taxon>Oryza</taxon>
    </lineage>
</organism>
<proteinExistence type="predicted"/>
<evidence type="ECO:0000313" key="2">
    <source>
        <dbReference type="Proteomes" id="UP000006038"/>
    </source>
</evidence>